<dbReference type="OrthoDB" id="6038959at2759"/>
<feature type="transmembrane region" description="Helical" evidence="5">
    <location>
        <begin position="7"/>
        <end position="26"/>
    </location>
</feature>
<keyword evidence="2" id="KW-0964">Secreted</keyword>
<dbReference type="InterPro" id="IPR016186">
    <property type="entry name" value="C-type_lectin-like/link_sf"/>
</dbReference>
<evidence type="ECO:0000256" key="4">
    <source>
        <dbReference type="ARBA" id="ARBA00022734"/>
    </source>
</evidence>
<dbReference type="GO" id="GO:0005615">
    <property type="term" value="C:extracellular space"/>
    <property type="evidence" value="ECO:0007669"/>
    <property type="project" value="TreeGrafter"/>
</dbReference>
<dbReference type="VEuPathDB" id="VectorBase:BGLB027239"/>
<feature type="domain" description="C-type lectin" evidence="6">
    <location>
        <begin position="225"/>
        <end position="329"/>
    </location>
</feature>
<sequence length="357" mass="40498">MLLKSHFYFYWLTMLLLVHCLHLDIFPPKIDPGVTDSLLINCSLPSTKLSGMMTLSSLSLFKSFDNDSQFIELCSVSSNTGYKDHNAGDGTGNGVINSKDGSYLSLIWLFPNQHMIGHYECRADGISPAWKKISVTSRASVSGHDMSVSNLSDQLRLVQLENVRNKNLIEQFIESITKHETIFEEIKSNLTNLQTQSITINRELSNFQNDRLESLETLFYKSSPYEGRHYYLTKELVTFSATSAQATCQLFGGYLAEIDSSEELNFVRTFVNRYNNLKTFWISGSDEDIEGLWIHPRTKAVIKYFNWPPSEPDGGRSQNCLCLERSYNWLISSGGCIAQDLGLSLAYLCEVYEMLIN</sequence>
<evidence type="ECO:0000313" key="7">
    <source>
        <dbReference type="EnsemblMetazoa" id="BGLB027239-PA"/>
    </source>
</evidence>
<dbReference type="CDD" id="cd00037">
    <property type="entry name" value="CLECT"/>
    <property type="match status" value="1"/>
</dbReference>
<keyword evidence="5" id="KW-0812">Transmembrane</keyword>
<dbReference type="Gene3D" id="3.10.100.10">
    <property type="entry name" value="Mannose-Binding Protein A, subunit A"/>
    <property type="match status" value="1"/>
</dbReference>
<evidence type="ECO:0000313" key="8">
    <source>
        <dbReference type="Proteomes" id="UP000076420"/>
    </source>
</evidence>
<keyword evidence="5" id="KW-1133">Transmembrane helix</keyword>
<gene>
    <name evidence="7" type="primary">106066901</name>
</gene>
<dbReference type="AlphaFoldDB" id="A0A2C9L5M3"/>
<dbReference type="InterPro" id="IPR016187">
    <property type="entry name" value="CTDL_fold"/>
</dbReference>
<evidence type="ECO:0000259" key="6">
    <source>
        <dbReference type="PROSITE" id="PS50041"/>
    </source>
</evidence>
<evidence type="ECO:0000256" key="1">
    <source>
        <dbReference type="ARBA" id="ARBA00004613"/>
    </source>
</evidence>
<keyword evidence="4" id="KW-0430">Lectin</keyword>
<keyword evidence="5" id="KW-0472">Membrane</keyword>
<dbReference type="PANTHER" id="PTHR22799">
    <property type="entry name" value="TETRANECTIN-RELATED"/>
    <property type="match status" value="1"/>
</dbReference>
<comment type="subcellular location">
    <subcellularLocation>
        <location evidence="1">Secreted</location>
    </subcellularLocation>
</comment>
<evidence type="ECO:0000256" key="3">
    <source>
        <dbReference type="ARBA" id="ARBA00022729"/>
    </source>
</evidence>
<dbReference type="InterPro" id="IPR051663">
    <property type="entry name" value="CLec_Tetranectin-domain"/>
</dbReference>
<dbReference type="EnsemblMetazoa" id="BGLB027239-RA">
    <property type="protein sequence ID" value="BGLB027239-PA"/>
    <property type="gene ID" value="BGLB027239"/>
</dbReference>
<dbReference type="PANTHER" id="PTHR22799:SF1">
    <property type="entry name" value="C-TYPE LECTIN DOMAIN FAMILY 11 MEMBER A"/>
    <property type="match status" value="1"/>
</dbReference>
<evidence type="ECO:0000256" key="5">
    <source>
        <dbReference type="SAM" id="Phobius"/>
    </source>
</evidence>
<dbReference type="InterPro" id="IPR001304">
    <property type="entry name" value="C-type_lectin-like"/>
</dbReference>
<dbReference type="KEGG" id="bgt:106066901"/>
<organism evidence="7 8">
    <name type="scientific">Biomphalaria glabrata</name>
    <name type="common">Bloodfluke planorb</name>
    <name type="synonym">Freshwater snail</name>
    <dbReference type="NCBI Taxonomy" id="6526"/>
    <lineage>
        <taxon>Eukaryota</taxon>
        <taxon>Metazoa</taxon>
        <taxon>Spiralia</taxon>
        <taxon>Lophotrochozoa</taxon>
        <taxon>Mollusca</taxon>
        <taxon>Gastropoda</taxon>
        <taxon>Heterobranchia</taxon>
        <taxon>Euthyneura</taxon>
        <taxon>Panpulmonata</taxon>
        <taxon>Hygrophila</taxon>
        <taxon>Lymnaeoidea</taxon>
        <taxon>Planorbidae</taxon>
        <taxon>Biomphalaria</taxon>
    </lineage>
</organism>
<dbReference type="PROSITE" id="PS50041">
    <property type="entry name" value="C_TYPE_LECTIN_2"/>
    <property type="match status" value="1"/>
</dbReference>
<dbReference type="RefSeq" id="XP_013081458.2">
    <property type="nucleotide sequence ID" value="XM_013226004.2"/>
</dbReference>
<proteinExistence type="predicted"/>
<reference evidence="7" key="1">
    <citation type="submission" date="2020-05" db="UniProtKB">
        <authorList>
            <consortium name="EnsemblMetazoa"/>
        </authorList>
    </citation>
    <scope>IDENTIFICATION</scope>
    <source>
        <strain evidence="7">BB02</strain>
    </source>
</reference>
<name>A0A2C9L5M3_BIOGL</name>
<dbReference type="GO" id="GO:0030246">
    <property type="term" value="F:carbohydrate binding"/>
    <property type="evidence" value="ECO:0007669"/>
    <property type="project" value="UniProtKB-KW"/>
</dbReference>
<dbReference type="GO" id="GO:0008083">
    <property type="term" value="F:growth factor activity"/>
    <property type="evidence" value="ECO:0007669"/>
    <property type="project" value="TreeGrafter"/>
</dbReference>
<dbReference type="VEuPathDB" id="VectorBase:BGLAX_039434"/>
<accession>A0A2C9L5M3</accession>
<dbReference type="SMART" id="SM00034">
    <property type="entry name" value="CLECT"/>
    <property type="match status" value="1"/>
</dbReference>
<protein>
    <recommendedName>
        <fullName evidence="6">C-type lectin domain-containing protein</fullName>
    </recommendedName>
</protein>
<evidence type="ECO:0000256" key="2">
    <source>
        <dbReference type="ARBA" id="ARBA00022525"/>
    </source>
</evidence>
<keyword evidence="3" id="KW-0732">Signal</keyword>
<dbReference type="Pfam" id="PF00059">
    <property type="entry name" value="Lectin_C"/>
    <property type="match status" value="1"/>
</dbReference>
<dbReference type="SUPFAM" id="SSF56436">
    <property type="entry name" value="C-type lectin-like"/>
    <property type="match status" value="1"/>
</dbReference>
<dbReference type="Proteomes" id="UP000076420">
    <property type="component" value="Unassembled WGS sequence"/>
</dbReference>